<dbReference type="PROSITE" id="PS50166">
    <property type="entry name" value="IMPORTIN_B_NT"/>
    <property type="match status" value="1"/>
</dbReference>
<evidence type="ECO:0000256" key="3">
    <source>
        <dbReference type="ARBA" id="ARBA00022490"/>
    </source>
</evidence>
<dbReference type="Pfam" id="PF13513">
    <property type="entry name" value="HEAT_EZ"/>
    <property type="match status" value="1"/>
</dbReference>
<proteinExistence type="predicted"/>
<evidence type="ECO:0000313" key="7">
    <source>
        <dbReference type="EMBL" id="KJP85594.1"/>
    </source>
</evidence>
<keyword evidence="5" id="KW-0653">Protein transport</keyword>
<keyword evidence="2" id="KW-0813">Transport</keyword>
<dbReference type="InterPro" id="IPR016024">
    <property type="entry name" value="ARM-type_fold"/>
</dbReference>
<dbReference type="OMA" id="QQYQERW"/>
<keyword evidence="4" id="KW-0677">Repeat</keyword>
<dbReference type="EMBL" id="KQ001718">
    <property type="protein sequence ID" value="KJP85594.1"/>
    <property type="molecule type" value="Genomic_DNA"/>
</dbReference>
<evidence type="ECO:0000256" key="5">
    <source>
        <dbReference type="ARBA" id="ARBA00022927"/>
    </source>
</evidence>
<dbReference type="InterPro" id="IPR058584">
    <property type="entry name" value="IMB1_TNPO1-like_TPR"/>
</dbReference>
<evidence type="ECO:0000259" key="6">
    <source>
        <dbReference type="PROSITE" id="PS50166"/>
    </source>
</evidence>
<dbReference type="PANTHER" id="PTHR10527">
    <property type="entry name" value="IMPORTIN BETA"/>
    <property type="match status" value="1"/>
</dbReference>
<dbReference type="Pfam" id="PF25574">
    <property type="entry name" value="TPR_IMB1"/>
    <property type="match status" value="1"/>
</dbReference>
<dbReference type="SUPFAM" id="SSF48371">
    <property type="entry name" value="ARM repeat"/>
    <property type="match status" value="1"/>
</dbReference>
<evidence type="ECO:0000256" key="2">
    <source>
        <dbReference type="ARBA" id="ARBA00022448"/>
    </source>
</evidence>
<name>A0A0D9QF28_PLAFR</name>
<dbReference type="AlphaFoldDB" id="A0A0D9QF28"/>
<dbReference type="OrthoDB" id="10263328at2759"/>
<dbReference type="GO" id="GO:0031267">
    <property type="term" value="F:small GTPase binding"/>
    <property type="evidence" value="ECO:0007669"/>
    <property type="project" value="InterPro"/>
</dbReference>
<dbReference type="RefSeq" id="XP_012337792.1">
    <property type="nucleotide sequence ID" value="XM_012482369.1"/>
</dbReference>
<keyword evidence="3" id="KW-0963">Cytoplasm</keyword>
<comment type="subcellular location">
    <subcellularLocation>
        <location evidence="1">Cytoplasm</location>
    </subcellularLocation>
</comment>
<dbReference type="FunFam" id="1.25.10.10:FF:000279">
    <property type="entry name" value="Importin beta, putative"/>
    <property type="match status" value="1"/>
</dbReference>
<dbReference type="InterPro" id="IPR011989">
    <property type="entry name" value="ARM-like"/>
</dbReference>
<dbReference type="GO" id="GO:0006606">
    <property type="term" value="P:protein import into nucleus"/>
    <property type="evidence" value="ECO:0007669"/>
    <property type="project" value="InterPro"/>
</dbReference>
<dbReference type="GeneID" id="24270075"/>
<organism evidence="7 8">
    <name type="scientific">Plasmodium fragile</name>
    <dbReference type="NCBI Taxonomy" id="5857"/>
    <lineage>
        <taxon>Eukaryota</taxon>
        <taxon>Sar</taxon>
        <taxon>Alveolata</taxon>
        <taxon>Apicomplexa</taxon>
        <taxon>Aconoidasida</taxon>
        <taxon>Haemosporida</taxon>
        <taxon>Plasmodiidae</taxon>
        <taxon>Plasmodium</taxon>
        <taxon>Plasmodium (Plasmodium)</taxon>
    </lineage>
</organism>
<dbReference type="GO" id="GO:0005737">
    <property type="term" value="C:cytoplasm"/>
    <property type="evidence" value="ECO:0007669"/>
    <property type="project" value="UniProtKB-SubCell"/>
</dbReference>
<evidence type="ECO:0000256" key="1">
    <source>
        <dbReference type="ARBA" id="ARBA00004496"/>
    </source>
</evidence>
<reference evidence="7 8" key="1">
    <citation type="submission" date="2014-03" db="EMBL/GenBank/DDBJ databases">
        <title>The Genome Sequence of Plasmodium fragile nilgiri.</title>
        <authorList>
            <consortium name="The Broad Institute Genomics Platform"/>
            <consortium name="The Broad Institute Genome Sequencing Center for Infectious Disease"/>
            <person name="Neafsey D."/>
            <person name="Duraisingh M."/>
            <person name="Young S.K."/>
            <person name="Zeng Q."/>
            <person name="Gargeya S."/>
            <person name="Abouelleil A."/>
            <person name="Alvarado L."/>
            <person name="Chapman S.B."/>
            <person name="Gainer-Dewar J."/>
            <person name="Goldberg J."/>
            <person name="Griggs A."/>
            <person name="Gujja S."/>
            <person name="Hansen M."/>
            <person name="Howarth C."/>
            <person name="Imamovic A."/>
            <person name="Larimer J."/>
            <person name="Pearson M."/>
            <person name="Poon T.W."/>
            <person name="Priest M."/>
            <person name="Roberts A."/>
            <person name="Saif S."/>
            <person name="Shea T."/>
            <person name="Sykes S."/>
            <person name="Wortman J."/>
            <person name="Nusbaum C."/>
            <person name="Birren B."/>
        </authorList>
    </citation>
    <scope>NUCLEOTIDE SEQUENCE [LARGE SCALE GENOMIC DNA]</scope>
    <source>
        <strain evidence="8">nilgiri</strain>
    </source>
</reference>
<dbReference type="Gene3D" id="1.25.10.10">
    <property type="entry name" value="Leucine-rich Repeat Variant"/>
    <property type="match status" value="1"/>
</dbReference>
<protein>
    <recommendedName>
        <fullName evidence="6">Importin N-terminal domain-containing protein</fullName>
    </recommendedName>
</protein>
<evidence type="ECO:0000313" key="8">
    <source>
        <dbReference type="Proteomes" id="UP000054561"/>
    </source>
</evidence>
<accession>A0A0D9QF28</accession>
<dbReference type="Pfam" id="PF03810">
    <property type="entry name" value="IBN_N"/>
    <property type="match status" value="1"/>
</dbReference>
<gene>
    <name evidence="7" type="ORF">AK88_04761</name>
</gene>
<dbReference type="VEuPathDB" id="PlasmoDB:AK88_04761"/>
<sequence length="878" mass="99883">MEASNIAQVLYATVDPNISIRSEAESKLKEAKETNFVQYINQLSNEFCKTQNDPYLRQIAGLLIKNAFAAKDNYENEEKARTWVNFPEDIKNELKNSMLHLLSQQGEKVVIGTACQIISLIAKIELSHNKSSELLHKLVNNIIEKNAYTKKSSTVCLAYLTEDIADICNESKSKYVFTQPDLDLILTAIINSLCEPGEEESVHCASMKVLYNLMSFIDQNFKTQVERDIIMKTVIDGCKDNERSTVQIAAYECLINIVSYFYSYLDAYMYAIGPLTWAAIESDNERIAISAIEFWNTVCEEETFIDQYELQEGKKNHNIVKQAMVFLLPKIFNAMITQESEDLDIDAWTLSMASATFLALSAQLLKNDIVEPVISFVEENFIHEDWRRRDAAVLAYGSIMEGPDTEKLKPLVEESVGQLSEVLRDPSVSVRDTAAWTIGKITTYHSEIIYNVLGNYNDSNSLYGILLERLNDYPRVAANVCWVFNQLAANKRSSFNKMTNSCTTELDDSFCVLCKKLIDVSSREDADTRNLREAAFNALNVVIDNVSDNCLKYMIELLSHMMYLLTNTYLNPLTEEVKSLQGYYCGTMQFIINRLGNQCKPFLKPIYLSIFRLFEIRTDICEDALLACSAIINVMGEDFREHLKTFLNVIFKGLRNVSETSTCRICIEMISDICIPWTFEFEKEMELILECLWDALKTFGVHDSIKISILTVLGDIATALNRSFSRYLNFFANILAETSKITIASGSPENDDWVNYVFELRDAILLTYSNIVYALIDGNEIVKLKVYITNILDLIELILIKEINHFNAQNFQNAVSLLGDLVHAYGYELIENSKLTDLIISVYGKIDILSSQGDEKCDSCVSKIKWLKRICNARLGQK</sequence>
<dbReference type="InterPro" id="IPR040122">
    <property type="entry name" value="Importin_beta"/>
</dbReference>
<dbReference type="InterPro" id="IPR001494">
    <property type="entry name" value="Importin-beta_N"/>
</dbReference>
<dbReference type="Proteomes" id="UP000054561">
    <property type="component" value="Unassembled WGS sequence"/>
</dbReference>
<feature type="domain" description="Importin N-terminal" evidence="6">
    <location>
        <begin position="24"/>
        <end position="104"/>
    </location>
</feature>
<keyword evidence="8" id="KW-1185">Reference proteome</keyword>
<evidence type="ECO:0000256" key="4">
    <source>
        <dbReference type="ARBA" id="ARBA00022737"/>
    </source>
</evidence>
<dbReference type="SMART" id="SM00913">
    <property type="entry name" value="IBN_N"/>
    <property type="match status" value="1"/>
</dbReference>